<dbReference type="GO" id="GO:0005992">
    <property type="term" value="P:trehalose biosynthetic process"/>
    <property type="evidence" value="ECO:0007669"/>
    <property type="project" value="TreeGrafter"/>
</dbReference>
<dbReference type="AlphaFoldDB" id="A0A4Y8X1C0"/>
<dbReference type="Pfam" id="PF00128">
    <property type="entry name" value="Alpha-amylase"/>
    <property type="match status" value="1"/>
</dbReference>
<dbReference type="PANTHER" id="PTHR10357:SF216">
    <property type="entry name" value="MALTOOLIGOSYL TREHALOSE SYNTHASE-RELATED"/>
    <property type="match status" value="1"/>
</dbReference>
<proteinExistence type="predicted"/>
<dbReference type="EMBL" id="JACHMC010000001">
    <property type="protein sequence ID" value="MBB4883432.1"/>
    <property type="molecule type" value="Genomic_DNA"/>
</dbReference>
<dbReference type="InterPro" id="IPR017853">
    <property type="entry name" value="GH"/>
</dbReference>
<evidence type="ECO:0000259" key="1">
    <source>
        <dbReference type="SMART" id="SM00642"/>
    </source>
</evidence>
<dbReference type="InterPro" id="IPR006047">
    <property type="entry name" value="GH13_cat_dom"/>
</dbReference>
<dbReference type="InterPro" id="IPR013797">
    <property type="entry name" value="Maltooligo_trehalose_synth_4"/>
</dbReference>
<keyword evidence="2" id="KW-0413">Isomerase</keyword>
<sequence length="824" mass="89060">MTRRDPAAVPASTYRLQVNEDLPLDSVAALVPYLWRLGVDWLYLSPLLAAEPGSDHGYDVVDPTRVDPARGGPEALERLARTAHEAGMRLLVDVVPNHLGVATPAANPAWEDLLRHGRQARHAAWFDVDWEAGGGRVTLPVLGDGPEGDPRGADAELDRLVVVPDEDGGVLRYWDSAYPLAPGSLEAAEEATGLRAAEVFADPDPAAAPTADRARLARAVHDRQHYRLMHWRAGDAELAYRRFFTVTTLAGVRVEDPEVFDAVHAEIRRWTAEGLVHGLRVDHPDGLADPGAYVRRLREDVLPEGYLVVEKILEPGEALPAAWPVDGTTGYDALGEVERVFMAPAAAGTPEEDAALRAQWQRLVAREKEDVALGSLAAETARLVREARAAVVLGAHSDEELTAAFAALLAAMPVYRTYLPVGSEHLAQALEAAGAAEPGRAELLRDVAEVLADPDSPVARRFQQSSGMVMAKGVEDRSFYRWTRWSNLNEVGGDPSHVHLPVTDFHAQQQSRQAAWPHAMTTLSTHDTKRGEDVRARIAVLAEEPQRWEAELAELRALHPLDEPGLERLAWESIVGVWPTDGTAPEAGRLEGFLLKAAREAAVHTAWTDQDAAFEDRLRALACDVVASDSAARALVQSVADRIAEPGLAVQLGHKLVQLTAPGVPDVYQGTEIPFPSLVDPDNRRAVDFETRAALLDRLDAGNVPGLDDPASAKLAVVTAALRARRDRRGLFTGYRPLDVDGPAAAHAIAFDRGGAITVATRLPATLEAAGGWRDTVVTVPPGRWRCAVTGAPVTADERGAVRLDGLLSRLPVALLLTEDEETR</sequence>
<evidence type="ECO:0000313" key="3">
    <source>
        <dbReference type="Proteomes" id="UP000560081"/>
    </source>
</evidence>
<dbReference type="Gene3D" id="3.30.1590.10">
    <property type="entry name" value="Maltooligosyl trehalose synthase, domain 2"/>
    <property type="match status" value="1"/>
</dbReference>
<dbReference type="PANTHER" id="PTHR10357">
    <property type="entry name" value="ALPHA-AMYLASE FAMILY MEMBER"/>
    <property type="match status" value="1"/>
</dbReference>
<dbReference type="CDD" id="cd11336">
    <property type="entry name" value="AmyAc_MTSase"/>
    <property type="match status" value="1"/>
</dbReference>
<accession>A0A4Y8X1C0</accession>
<reference evidence="2 3" key="1">
    <citation type="submission" date="2020-08" db="EMBL/GenBank/DDBJ databases">
        <title>Sequencing the genomes of 1000 actinobacteria strains.</title>
        <authorList>
            <person name="Klenk H.-P."/>
        </authorList>
    </citation>
    <scope>NUCLEOTIDE SEQUENCE [LARGE SCALE GENOMIC DNA]</scope>
    <source>
        <strain evidence="2 3">DSM 19079</strain>
    </source>
</reference>
<evidence type="ECO:0000313" key="2">
    <source>
        <dbReference type="EMBL" id="MBB4883432.1"/>
    </source>
</evidence>
<dbReference type="OrthoDB" id="9761577at2"/>
<dbReference type="Proteomes" id="UP000560081">
    <property type="component" value="Unassembled WGS sequence"/>
</dbReference>
<dbReference type="Gene3D" id="1.10.150.200">
    <property type="entry name" value="Maltooligosyl trehalose synthase, domain 3"/>
    <property type="match status" value="1"/>
</dbReference>
<protein>
    <submittedName>
        <fullName evidence="2">(1-&gt;4)-alpha-D-glucan 1-alpha-D-glucosylmutase</fullName>
        <ecNumber evidence="2">5.4.99.15</ecNumber>
    </submittedName>
</protein>
<dbReference type="SMART" id="SM00642">
    <property type="entry name" value="Aamy"/>
    <property type="match status" value="1"/>
</dbReference>
<dbReference type="RefSeq" id="WP_135029970.1">
    <property type="nucleotide sequence ID" value="NZ_BMLA01000002.1"/>
</dbReference>
<feature type="domain" description="Glycosyl hydrolase family 13 catalytic" evidence="1">
    <location>
        <begin position="7"/>
        <end position="700"/>
    </location>
</feature>
<dbReference type="EC" id="5.4.99.15" evidence="2"/>
<dbReference type="GO" id="GO:0030980">
    <property type="term" value="P:alpha-glucan catabolic process"/>
    <property type="evidence" value="ECO:0007669"/>
    <property type="project" value="TreeGrafter"/>
</dbReference>
<dbReference type="GO" id="GO:0047470">
    <property type="term" value="F:(1,4)-alpha-D-glucan 1-alpha-D-glucosylmutase activity"/>
    <property type="evidence" value="ECO:0007669"/>
    <property type="project" value="UniProtKB-EC"/>
</dbReference>
<dbReference type="Gene3D" id="3.20.20.80">
    <property type="entry name" value="Glycosidases"/>
    <property type="match status" value="1"/>
</dbReference>
<gene>
    <name evidence="2" type="ORF">BJ976_001783</name>
</gene>
<organism evidence="2 3">
    <name type="scientific">Micrococcus flavus</name>
    <dbReference type="NCBI Taxonomy" id="384602"/>
    <lineage>
        <taxon>Bacteria</taxon>
        <taxon>Bacillati</taxon>
        <taxon>Actinomycetota</taxon>
        <taxon>Actinomycetes</taxon>
        <taxon>Micrococcales</taxon>
        <taxon>Micrococcaceae</taxon>
        <taxon>Micrococcus</taxon>
    </lineage>
</organism>
<dbReference type="InterPro" id="IPR012767">
    <property type="entry name" value="Trehalose_TreY"/>
</dbReference>
<name>A0A4Y8X1C0_9MICC</name>
<dbReference type="SUPFAM" id="SSF51445">
    <property type="entry name" value="(Trans)glycosidases"/>
    <property type="match status" value="1"/>
</dbReference>
<comment type="caution">
    <text evidence="2">The sequence shown here is derived from an EMBL/GenBank/DDBJ whole genome shotgun (WGS) entry which is preliminary data.</text>
</comment>
<dbReference type="Gene3D" id="1.10.10.470">
    <property type="entry name" value="Maltooligosyl trehalose synthase, domain 4"/>
    <property type="match status" value="1"/>
</dbReference>
<dbReference type="NCBIfam" id="TIGR02401">
    <property type="entry name" value="trehalose_TreY"/>
    <property type="match status" value="1"/>
</dbReference>
<keyword evidence="3" id="KW-1185">Reference proteome</keyword>